<protein>
    <submittedName>
        <fullName evidence="1">Uncharacterized protein</fullName>
    </submittedName>
</protein>
<evidence type="ECO:0000313" key="2">
    <source>
        <dbReference type="Proteomes" id="UP001056120"/>
    </source>
</evidence>
<dbReference type="Proteomes" id="UP001056120">
    <property type="component" value="Linkage Group LG21"/>
</dbReference>
<evidence type="ECO:0000313" key="1">
    <source>
        <dbReference type="EMBL" id="KAI3732424.1"/>
    </source>
</evidence>
<dbReference type="EMBL" id="CM042038">
    <property type="protein sequence ID" value="KAI3732424.1"/>
    <property type="molecule type" value="Genomic_DNA"/>
</dbReference>
<gene>
    <name evidence="1" type="ORF">L1987_63629</name>
</gene>
<accession>A0ACB9CDT5</accession>
<name>A0ACB9CDT5_9ASTR</name>
<organism evidence="1 2">
    <name type="scientific">Smallanthus sonchifolius</name>
    <dbReference type="NCBI Taxonomy" id="185202"/>
    <lineage>
        <taxon>Eukaryota</taxon>
        <taxon>Viridiplantae</taxon>
        <taxon>Streptophyta</taxon>
        <taxon>Embryophyta</taxon>
        <taxon>Tracheophyta</taxon>
        <taxon>Spermatophyta</taxon>
        <taxon>Magnoliopsida</taxon>
        <taxon>eudicotyledons</taxon>
        <taxon>Gunneridae</taxon>
        <taxon>Pentapetalae</taxon>
        <taxon>asterids</taxon>
        <taxon>campanulids</taxon>
        <taxon>Asterales</taxon>
        <taxon>Asteraceae</taxon>
        <taxon>Asteroideae</taxon>
        <taxon>Heliantheae alliance</taxon>
        <taxon>Millerieae</taxon>
        <taxon>Smallanthus</taxon>
    </lineage>
</organism>
<comment type="caution">
    <text evidence="1">The sequence shown here is derived from an EMBL/GenBank/DDBJ whole genome shotgun (WGS) entry which is preliminary data.</text>
</comment>
<sequence>MEGSKSNPRQQGDQDQISQSPQDYTNLDGDENQDVPQDQNVNEDASVEDENRGGEEDAQLKSTVWGDFIEVTLDFECIHRKTISTGRPTSTWKRHMDDGCLKRKQYLRTQQLLNFQPLDTANPMFERLSRTTIKADCFKVYEKKLKALVK</sequence>
<proteinExistence type="predicted"/>
<keyword evidence="2" id="KW-1185">Reference proteome</keyword>
<reference evidence="2" key="1">
    <citation type="journal article" date="2022" name="Mol. Ecol. Resour.">
        <title>The genomes of chicory, endive, great burdock and yacon provide insights into Asteraceae palaeo-polyploidization history and plant inulin production.</title>
        <authorList>
            <person name="Fan W."/>
            <person name="Wang S."/>
            <person name="Wang H."/>
            <person name="Wang A."/>
            <person name="Jiang F."/>
            <person name="Liu H."/>
            <person name="Zhao H."/>
            <person name="Xu D."/>
            <person name="Zhang Y."/>
        </authorList>
    </citation>
    <scope>NUCLEOTIDE SEQUENCE [LARGE SCALE GENOMIC DNA]</scope>
    <source>
        <strain evidence="2">cv. Yunnan</strain>
    </source>
</reference>
<reference evidence="1 2" key="2">
    <citation type="journal article" date="2022" name="Mol. Ecol. Resour.">
        <title>The genomes of chicory, endive, great burdock and yacon provide insights into Asteraceae paleo-polyploidization history and plant inulin production.</title>
        <authorList>
            <person name="Fan W."/>
            <person name="Wang S."/>
            <person name="Wang H."/>
            <person name="Wang A."/>
            <person name="Jiang F."/>
            <person name="Liu H."/>
            <person name="Zhao H."/>
            <person name="Xu D."/>
            <person name="Zhang Y."/>
        </authorList>
    </citation>
    <scope>NUCLEOTIDE SEQUENCE [LARGE SCALE GENOMIC DNA]</scope>
    <source>
        <strain evidence="2">cv. Yunnan</strain>
        <tissue evidence="1">Leaves</tissue>
    </source>
</reference>